<keyword evidence="4" id="KW-1185">Reference proteome</keyword>
<dbReference type="EMBL" id="CP036279">
    <property type="protein sequence ID" value="QDU61233.1"/>
    <property type="molecule type" value="Genomic_DNA"/>
</dbReference>
<evidence type="ECO:0000256" key="2">
    <source>
        <dbReference type="SAM" id="MobiDB-lite"/>
    </source>
</evidence>
<gene>
    <name evidence="3" type="ORF">Pan216_20870</name>
</gene>
<evidence type="ECO:0000313" key="4">
    <source>
        <dbReference type="Proteomes" id="UP000317093"/>
    </source>
</evidence>
<keyword evidence="1" id="KW-0175">Coiled coil</keyword>
<evidence type="ECO:0000256" key="1">
    <source>
        <dbReference type="SAM" id="Coils"/>
    </source>
</evidence>
<evidence type="ECO:0000313" key="3">
    <source>
        <dbReference type="EMBL" id="QDU61233.1"/>
    </source>
</evidence>
<name>A0A518B2L5_9BACT</name>
<proteinExistence type="predicted"/>
<feature type="compositionally biased region" description="Basic and acidic residues" evidence="2">
    <location>
        <begin position="524"/>
        <end position="538"/>
    </location>
</feature>
<feature type="region of interest" description="Disordered" evidence="2">
    <location>
        <begin position="360"/>
        <end position="399"/>
    </location>
</feature>
<feature type="region of interest" description="Disordered" evidence="2">
    <location>
        <begin position="524"/>
        <end position="551"/>
    </location>
</feature>
<dbReference type="KEGG" id="knv:Pan216_20870"/>
<sequence length="551" mass="59808">MGVSSGEVFEFSADAKQAIAEYAKLQASIRATQGELTKAARAAVSGSVEAQGALDAHSSKILILNKQFEETRKRINEAKAAQQGLSQIQVPGTEGVSGDLSAAIAAQARLQAALQATQNDLMKASHLAEAGNEAAAKETLKHAAAVAVLEKRLEAAGKDVARANGAGKGFLKFSGQAGANVTQLSFAVDDFLTVWSGQGGKMGMVNGMRAAANNMSFVLASFNPLLAIVPSLAGAVLSLGVRLQETADASKAAVDGNREYLSSIEHIEDALKGMAEGERAAADARDERQFLGKMSVLTEAAQKARQEVVDAQHAYNEYIRTSITRKDLFEKWTPEEQREFVARSPAGSIVTKNLDEAMRQSDRADLEKSQLQQRRDEFVAAREASRKKQEDDRKATETRRFLESPLRDVFRDQRARGFQGQAVEQALLDASGQIAPGNMFRKDVTLDLLNQFRADEKAGVAIEAATATPERANLEMINSKVDELSRQLAKARFAATAPGSEQGERMSPAEKKMIELAERQLRETELQRQDAKAVERSLSKKMPTLRRHVQL</sequence>
<accession>A0A518B2L5</accession>
<reference evidence="3 4" key="1">
    <citation type="submission" date="2019-02" db="EMBL/GenBank/DDBJ databases">
        <title>Deep-cultivation of Planctomycetes and their phenomic and genomic characterization uncovers novel biology.</title>
        <authorList>
            <person name="Wiegand S."/>
            <person name="Jogler M."/>
            <person name="Boedeker C."/>
            <person name="Pinto D."/>
            <person name="Vollmers J."/>
            <person name="Rivas-Marin E."/>
            <person name="Kohn T."/>
            <person name="Peeters S.H."/>
            <person name="Heuer A."/>
            <person name="Rast P."/>
            <person name="Oberbeckmann S."/>
            <person name="Bunk B."/>
            <person name="Jeske O."/>
            <person name="Meyerdierks A."/>
            <person name="Storesund J.E."/>
            <person name="Kallscheuer N."/>
            <person name="Luecker S."/>
            <person name="Lage O.M."/>
            <person name="Pohl T."/>
            <person name="Merkel B.J."/>
            <person name="Hornburger P."/>
            <person name="Mueller R.-W."/>
            <person name="Bruemmer F."/>
            <person name="Labrenz M."/>
            <person name="Spormann A.M."/>
            <person name="Op den Camp H."/>
            <person name="Overmann J."/>
            <person name="Amann R."/>
            <person name="Jetten M.S.M."/>
            <person name="Mascher T."/>
            <person name="Medema M.H."/>
            <person name="Devos D.P."/>
            <person name="Kaster A.-K."/>
            <person name="Ovreas L."/>
            <person name="Rohde M."/>
            <person name="Galperin M.Y."/>
            <person name="Jogler C."/>
        </authorList>
    </citation>
    <scope>NUCLEOTIDE SEQUENCE [LARGE SCALE GENOMIC DNA]</scope>
    <source>
        <strain evidence="3 4">Pan216</strain>
    </source>
</reference>
<dbReference type="RefSeq" id="WP_145257849.1">
    <property type="nucleotide sequence ID" value="NZ_CP036279.1"/>
</dbReference>
<organism evidence="3 4">
    <name type="scientific">Kolteria novifilia</name>
    <dbReference type="NCBI Taxonomy" id="2527975"/>
    <lineage>
        <taxon>Bacteria</taxon>
        <taxon>Pseudomonadati</taxon>
        <taxon>Planctomycetota</taxon>
        <taxon>Planctomycetia</taxon>
        <taxon>Kolteriales</taxon>
        <taxon>Kolteriaceae</taxon>
        <taxon>Kolteria</taxon>
    </lineage>
</organism>
<dbReference type="Proteomes" id="UP000317093">
    <property type="component" value="Chromosome"/>
</dbReference>
<dbReference type="AlphaFoldDB" id="A0A518B2L5"/>
<feature type="coiled-coil region" evidence="1">
    <location>
        <begin position="294"/>
        <end position="321"/>
    </location>
</feature>
<protein>
    <submittedName>
        <fullName evidence="3">Uncharacterized protein</fullName>
    </submittedName>
</protein>